<dbReference type="EMBL" id="JAAXKZ010000085">
    <property type="protein sequence ID" value="NMH93866.1"/>
    <property type="molecule type" value="Genomic_DNA"/>
</dbReference>
<dbReference type="InterPro" id="IPR047057">
    <property type="entry name" value="MerR_fam"/>
</dbReference>
<dbReference type="GO" id="GO:0031419">
    <property type="term" value="F:cobalamin binding"/>
    <property type="evidence" value="ECO:0007669"/>
    <property type="project" value="InterPro"/>
</dbReference>
<feature type="compositionally biased region" description="Basic and acidic residues" evidence="2">
    <location>
        <begin position="115"/>
        <end position="126"/>
    </location>
</feature>
<keyword evidence="1" id="KW-0238">DNA-binding</keyword>
<dbReference type="Gene3D" id="1.10.1660.10">
    <property type="match status" value="1"/>
</dbReference>
<protein>
    <submittedName>
        <fullName evidence="4">MerR family transcriptional regulator</fullName>
    </submittedName>
</protein>
<dbReference type="PROSITE" id="PS50937">
    <property type="entry name" value="HTH_MERR_2"/>
    <property type="match status" value="1"/>
</dbReference>
<evidence type="ECO:0000256" key="1">
    <source>
        <dbReference type="ARBA" id="ARBA00023125"/>
    </source>
</evidence>
<dbReference type="CDD" id="cd01104">
    <property type="entry name" value="HTH_MlrA-CarA"/>
    <property type="match status" value="1"/>
</dbReference>
<dbReference type="InterPro" id="IPR003759">
    <property type="entry name" value="Cbl-bd_cap"/>
</dbReference>
<accession>A0A848DN03</accession>
<dbReference type="Pfam" id="PF02607">
    <property type="entry name" value="B12-binding_2"/>
    <property type="match status" value="1"/>
</dbReference>
<dbReference type="SMART" id="SM00422">
    <property type="entry name" value="HTH_MERR"/>
    <property type="match status" value="1"/>
</dbReference>
<comment type="caution">
    <text evidence="4">The sequence shown here is derived from an EMBL/GenBank/DDBJ whole genome shotgun (WGS) entry which is preliminary data.</text>
</comment>
<evidence type="ECO:0000259" key="3">
    <source>
        <dbReference type="PROSITE" id="PS50937"/>
    </source>
</evidence>
<keyword evidence="5" id="KW-1185">Reference proteome</keyword>
<feature type="compositionally biased region" description="Pro residues" evidence="2">
    <location>
        <begin position="1"/>
        <end position="14"/>
    </location>
</feature>
<gene>
    <name evidence="4" type="ORF">HF519_20275</name>
</gene>
<evidence type="ECO:0000313" key="5">
    <source>
        <dbReference type="Proteomes" id="UP000586918"/>
    </source>
</evidence>
<dbReference type="AlphaFoldDB" id="A0A848DN03"/>
<feature type="region of interest" description="Disordered" evidence="2">
    <location>
        <begin position="1"/>
        <end position="40"/>
    </location>
</feature>
<dbReference type="InterPro" id="IPR000551">
    <property type="entry name" value="MerR-type_HTH_dom"/>
</dbReference>
<dbReference type="SUPFAM" id="SSF52242">
    <property type="entry name" value="Cobalamin (vitamin B12)-binding domain"/>
    <property type="match status" value="1"/>
</dbReference>
<organism evidence="4 5">
    <name type="scientific">Pseudonocardia bannensis</name>
    <dbReference type="NCBI Taxonomy" id="630973"/>
    <lineage>
        <taxon>Bacteria</taxon>
        <taxon>Bacillati</taxon>
        <taxon>Actinomycetota</taxon>
        <taxon>Actinomycetes</taxon>
        <taxon>Pseudonocardiales</taxon>
        <taxon>Pseudonocardiaceae</taxon>
        <taxon>Pseudonocardia</taxon>
    </lineage>
</organism>
<dbReference type="InterPro" id="IPR036594">
    <property type="entry name" value="Meth_synthase_dom"/>
</dbReference>
<dbReference type="InterPro" id="IPR009061">
    <property type="entry name" value="DNA-bd_dom_put_sf"/>
</dbReference>
<dbReference type="SUPFAM" id="SSF46955">
    <property type="entry name" value="Putative DNA-binding domain"/>
    <property type="match status" value="1"/>
</dbReference>
<dbReference type="GO" id="GO:0046872">
    <property type="term" value="F:metal ion binding"/>
    <property type="evidence" value="ECO:0007669"/>
    <property type="project" value="InterPro"/>
</dbReference>
<dbReference type="PANTHER" id="PTHR30204:SF97">
    <property type="entry name" value="MERR FAMILY REGULATORY PROTEIN"/>
    <property type="match status" value="1"/>
</dbReference>
<dbReference type="Proteomes" id="UP000586918">
    <property type="component" value="Unassembled WGS sequence"/>
</dbReference>
<dbReference type="Gene3D" id="3.40.50.280">
    <property type="entry name" value="Cobalamin-binding domain"/>
    <property type="match status" value="1"/>
</dbReference>
<name>A0A848DN03_9PSEU</name>
<reference evidence="4 5" key="1">
    <citation type="submission" date="2020-04" db="EMBL/GenBank/DDBJ databases">
        <authorList>
            <person name="Klaysubun C."/>
            <person name="Duangmal K."/>
            <person name="Lipun K."/>
        </authorList>
    </citation>
    <scope>NUCLEOTIDE SEQUENCE [LARGE SCALE GENOMIC DNA]</scope>
    <source>
        <strain evidence="4 5">DSM 45300</strain>
    </source>
</reference>
<dbReference type="PANTHER" id="PTHR30204">
    <property type="entry name" value="REDOX-CYCLING DRUG-SENSING TRANSCRIPTIONAL ACTIVATOR SOXR"/>
    <property type="match status" value="1"/>
</dbReference>
<dbReference type="InterPro" id="IPR036724">
    <property type="entry name" value="Cobalamin-bd_sf"/>
</dbReference>
<dbReference type="GO" id="GO:0003677">
    <property type="term" value="F:DNA binding"/>
    <property type="evidence" value="ECO:0007669"/>
    <property type="project" value="UniProtKB-KW"/>
</dbReference>
<dbReference type="Pfam" id="PF13411">
    <property type="entry name" value="MerR_1"/>
    <property type="match status" value="1"/>
</dbReference>
<sequence length="395" mass="41595">MHPEPPPAPAPDPRPFGATSRKPVDHVNDRDEHDPEDPSALRLTVAAVARRLGVAPATLRTWNRRYGIGPSDHAPGRHRRYSADDVARLELMQHALVRGASPAEAARYATSARLPRPDADPPDRPRVVSAEAGPPGGVPLEPVGLEQVAGIDRPVGAEAGDPLLLGGGAFDLESPDLGSRVRVGGRVLRLPGSSRRTRGVGRAALAMDAAALRRLLVEGIAADGLAATWEEVAAPVLIAVADRWASTGAGVEIEHLISEAVIGAYSAHMQATPVTDRVRPVVLAGMPQELHNLPLTVLAAVLAERGVPCRPLGPNLPPDALAAAIRRTAPAAVVLWSQSPDSADVELFGGLPRTRPQFRLFAAGPGWQNTTLPRRVTRLTSLGEATSVISDVILT</sequence>
<dbReference type="Gene3D" id="1.10.1240.10">
    <property type="entry name" value="Methionine synthase domain"/>
    <property type="match status" value="1"/>
</dbReference>
<proteinExistence type="predicted"/>
<dbReference type="GO" id="GO:0003700">
    <property type="term" value="F:DNA-binding transcription factor activity"/>
    <property type="evidence" value="ECO:0007669"/>
    <property type="project" value="InterPro"/>
</dbReference>
<feature type="region of interest" description="Disordered" evidence="2">
    <location>
        <begin position="111"/>
        <end position="140"/>
    </location>
</feature>
<feature type="compositionally biased region" description="Basic and acidic residues" evidence="2">
    <location>
        <begin position="22"/>
        <end position="33"/>
    </location>
</feature>
<evidence type="ECO:0000313" key="4">
    <source>
        <dbReference type="EMBL" id="NMH93866.1"/>
    </source>
</evidence>
<evidence type="ECO:0000256" key="2">
    <source>
        <dbReference type="SAM" id="MobiDB-lite"/>
    </source>
</evidence>
<feature type="domain" description="HTH merR-type" evidence="3">
    <location>
        <begin position="42"/>
        <end position="111"/>
    </location>
</feature>